<organism evidence="1">
    <name type="scientific">marine sediment metagenome</name>
    <dbReference type="NCBI Taxonomy" id="412755"/>
    <lineage>
        <taxon>unclassified sequences</taxon>
        <taxon>metagenomes</taxon>
        <taxon>ecological metagenomes</taxon>
    </lineage>
</organism>
<evidence type="ECO:0000313" key="1">
    <source>
        <dbReference type="EMBL" id="KKM21727.1"/>
    </source>
</evidence>
<dbReference type="EMBL" id="LAZR01013492">
    <property type="protein sequence ID" value="KKM21727.1"/>
    <property type="molecule type" value="Genomic_DNA"/>
</dbReference>
<proteinExistence type="predicted"/>
<dbReference type="AlphaFoldDB" id="A0A0F9I2G8"/>
<protein>
    <submittedName>
        <fullName evidence="1">Uncharacterized protein</fullName>
    </submittedName>
</protein>
<accession>A0A0F9I2G8</accession>
<gene>
    <name evidence="1" type="ORF">LCGC14_1632540</name>
</gene>
<reference evidence="1" key="1">
    <citation type="journal article" date="2015" name="Nature">
        <title>Complex archaea that bridge the gap between prokaryotes and eukaryotes.</title>
        <authorList>
            <person name="Spang A."/>
            <person name="Saw J.H."/>
            <person name="Jorgensen S.L."/>
            <person name="Zaremba-Niedzwiedzka K."/>
            <person name="Martijn J."/>
            <person name="Lind A.E."/>
            <person name="van Eijk R."/>
            <person name="Schleper C."/>
            <person name="Guy L."/>
            <person name="Ettema T.J."/>
        </authorList>
    </citation>
    <scope>NUCLEOTIDE SEQUENCE</scope>
</reference>
<comment type="caution">
    <text evidence="1">The sequence shown here is derived from an EMBL/GenBank/DDBJ whole genome shotgun (WGS) entry which is preliminary data.</text>
</comment>
<sequence>MIERRVVDQPTFDAIECNRCGVCCEGFPLDADSDEHGFWNYHGPLGWLELYAYYARDGGEVDHFAPMDPMLFFGQLIPSLGEDGVYRYKCGYFERDGDGLGVCTAYNGRPAMCSEFPYGRPMPAFVECAWNVELIDFEVVQGVL</sequence>
<name>A0A0F9I2G8_9ZZZZ</name>